<keyword evidence="3" id="KW-1185">Reference proteome</keyword>
<name>A0ABY7QUF5_9FIRM</name>
<dbReference type="PANTHER" id="PTHR43649">
    <property type="entry name" value="ARABINOSE-BINDING PROTEIN-RELATED"/>
    <property type="match status" value="1"/>
</dbReference>
<accession>A0ABY7QUF5</accession>
<feature type="signal peptide" evidence="1">
    <location>
        <begin position="1"/>
        <end position="27"/>
    </location>
</feature>
<dbReference type="InterPro" id="IPR050490">
    <property type="entry name" value="Bact_solute-bd_prot1"/>
</dbReference>
<evidence type="ECO:0000256" key="1">
    <source>
        <dbReference type="SAM" id="SignalP"/>
    </source>
</evidence>
<keyword evidence="1" id="KW-0732">Signal</keyword>
<sequence length="444" mass="48816">MKKFMHTLAFMSLVVVMIFTTACSESAKQALNTDTANAGEASAELKDGETVEIEFWYGLGSVACETMESLIKEFNESQDKVHVTGVQQADYDETLQKVQAAIAAKQPPAVFIGSDIQKLAEKHIAANMKDYIDDARTPVSDYMDVLIESALVDDGVYAFPAYGTTQVIYYRKDLLEQAGIDPKEMYSSWENVFKYSKELQDKGITQLGHLPMWGADNLMDVAFSNGGTVISEDGKTVTINSKEWVDAWNFIREQIQNGTAKINSGGQGWEYWYRTIDNVMNGEAISYTGSSGDKGDLDFSIIDSAMQPGLNGNPAKPIAGAHYMVVPEIADDAQKAAAYEWIAFFTSPEVSARWSETVGYIPSRKSATEMESYKKFVEENPYAGVPTEQVMSGATNFIDPTGGKITDALKIAADKVELENVDAQVALDEAQKTAQAAWDEYLSK</sequence>
<protein>
    <submittedName>
        <fullName evidence="2">ABC transporter substrate-binding protein</fullName>
    </submittedName>
</protein>
<dbReference type="RefSeq" id="WP_271191339.1">
    <property type="nucleotide sequence ID" value="NZ_CP115667.1"/>
</dbReference>
<proteinExistence type="predicted"/>
<feature type="chain" id="PRO_5046801402" evidence="1">
    <location>
        <begin position="28"/>
        <end position="444"/>
    </location>
</feature>
<dbReference type="Proteomes" id="UP001210339">
    <property type="component" value="Chromosome"/>
</dbReference>
<organism evidence="2 3">
    <name type="scientific">Peptoniphilus equinus</name>
    <dbReference type="NCBI Taxonomy" id="3016343"/>
    <lineage>
        <taxon>Bacteria</taxon>
        <taxon>Bacillati</taxon>
        <taxon>Bacillota</taxon>
        <taxon>Tissierellia</taxon>
        <taxon>Tissierellales</taxon>
        <taxon>Peptoniphilaceae</taxon>
        <taxon>Peptoniphilus</taxon>
    </lineage>
</organism>
<dbReference type="SUPFAM" id="SSF53850">
    <property type="entry name" value="Periplasmic binding protein-like II"/>
    <property type="match status" value="1"/>
</dbReference>
<dbReference type="Gene3D" id="3.40.190.10">
    <property type="entry name" value="Periplasmic binding protein-like II"/>
    <property type="match status" value="2"/>
</dbReference>
<evidence type="ECO:0000313" key="2">
    <source>
        <dbReference type="EMBL" id="WBW49808.1"/>
    </source>
</evidence>
<gene>
    <name evidence="2" type="ORF">O6R05_07335</name>
</gene>
<dbReference type="Pfam" id="PF13416">
    <property type="entry name" value="SBP_bac_8"/>
    <property type="match status" value="1"/>
</dbReference>
<evidence type="ECO:0000313" key="3">
    <source>
        <dbReference type="Proteomes" id="UP001210339"/>
    </source>
</evidence>
<dbReference type="InterPro" id="IPR006059">
    <property type="entry name" value="SBP"/>
</dbReference>
<dbReference type="PROSITE" id="PS51257">
    <property type="entry name" value="PROKAR_LIPOPROTEIN"/>
    <property type="match status" value="1"/>
</dbReference>
<reference evidence="2 3" key="1">
    <citation type="submission" date="2023-01" db="EMBL/GenBank/DDBJ databases">
        <authorList>
            <person name="Lee S.H."/>
            <person name="Jung H.S."/>
            <person name="Yun J.U."/>
        </authorList>
    </citation>
    <scope>NUCLEOTIDE SEQUENCE [LARGE SCALE GENOMIC DNA]</scope>
    <source>
        <strain evidence="2 3">CBA3646</strain>
    </source>
</reference>
<dbReference type="PANTHER" id="PTHR43649:SF12">
    <property type="entry name" value="DIACETYLCHITOBIOSE BINDING PROTEIN DASA"/>
    <property type="match status" value="1"/>
</dbReference>
<dbReference type="EMBL" id="CP115667">
    <property type="protein sequence ID" value="WBW49808.1"/>
    <property type="molecule type" value="Genomic_DNA"/>
</dbReference>
<dbReference type="CDD" id="cd14748">
    <property type="entry name" value="PBP2_UgpB"/>
    <property type="match status" value="1"/>
</dbReference>